<dbReference type="FunFam" id="3.30.160.60:FF:002343">
    <property type="entry name" value="Zinc finger protein 33A"/>
    <property type="match status" value="1"/>
</dbReference>
<accession>A0AAV6G877</accession>
<feature type="domain" description="C2H2-type" evidence="13">
    <location>
        <begin position="435"/>
        <end position="462"/>
    </location>
</feature>
<feature type="domain" description="C2H2-type" evidence="13">
    <location>
        <begin position="463"/>
        <end position="490"/>
    </location>
</feature>
<dbReference type="FunFam" id="3.30.160.60:FF:001465">
    <property type="entry name" value="Zinc finger protein 560"/>
    <property type="match status" value="1"/>
</dbReference>
<dbReference type="GO" id="GO:0000122">
    <property type="term" value="P:negative regulation of transcription by RNA polymerase II"/>
    <property type="evidence" value="ECO:0007669"/>
    <property type="project" value="UniProtKB-ARBA"/>
</dbReference>
<feature type="domain" description="C2H2-type" evidence="13">
    <location>
        <begin position="564"/>
        <end position="591"/>
    </location>
</feature>
<dbReference type="FunFam" id="3.30.160.60:FF:000454">
    <property type="entry name" value="Zinc finger protein 624"/>
    <property type="match status" value="1"/>
</dbReference>
<feature type="domain" description="C2H2-type" evidence="13">
    <location>
        <begin position="407"/>
        <end position="434"/>
    </location>
</feature>
<dbReference type="EMBL" id="JADWDJ010000013">
    <property type="protein sequence ID" value="KAG5271060.1"/>
    <property type="molecule type" value="Genomic_DNA"/>
</dbReference>
<keyword evidence="8" id="KW-0238">DNA-binding</keyword>
<feature type="compositionally biased region" description="Polar residues" evidence="12">
    <location>
        <begin position="88"/>
        <end position="99"/>
    </location>
</feature>
<keyword evidence="5 11" id="KW-0863">Zinc-finger</keyword>
<evidence type="ECO:0000256" key="5">
    <source>
        <dbReference type="ARBA" id="ARBA00022771"/>
    </source>
</evidence>
<dbReference type="PROSITE" id="PS50157">
    <property type="entry name" value="ZINC_FINGER_C2H2_2"/>
    <property type="match status" value="17"/>
</dbReference>
<dbReference type="FunFam" id="3.30.160.60:FF:001530">
    <property type="entry name" value="Zinc finger protein 268"/>
    <property type="match status" value="1"/>
</dbReference>
<evidence type="ECO:0000256" key="3">
    <source>
        <dbReference type="ARBA" id="ARBA00022723"/>
    </source>
</evidence>
<feature type="domain" description="C2H2-type" evidence="13">
    <location>
        <begin position="719"/>
        <end position="746"/>
    </location>
</feature>
<dbReference type="PANTHER" id="PTHR24408">
    <property type="entry name" value="ZINC FINGER PROTEIN"/>
    <property type="match status" value="1"/>
</dbReference>
<keyword evidence="10" id="KW-0539">Nucleus</keyword>
<keyword evidence="7" id="KW-0805">Transcription regulation</keyword>
<keyword evidence="9" id="KW-0804">Transcription</keyword>
<evidence type="ECO:0000256" key="10">
    <source>
        <dbReference type="ARBA" id="ARBA00023242"/>
    </source>
</evidence>
<dbReference type="Pfam" id="PF13912">
    <property type="entry name" value="zf-C2H2_6"/>
    <property type="match status" value="1"/>
</dbReference>
<feature type="compositionally biased region" description="Basic residues" evidence="12">
    <location>
        <begin position="824"/>
        <end position="835"/>
    </location>
</feature>
<feature type="domain" description="C2H2-type" evidence="13">
    <location>
        <begin position="802"/>
        <end position="829"/>
    </location>
</feature>
<dbReference type="PANTHER" id="PTHR24408:SF58">
    <property type="entry name" value="TRANSCRIPTION FACTOR (TFIIIA), PUTATIVE (AFU_ORTHOLOGUE AFUA_1G05150)-RELATED"/>
    <property type="match status" value="1"/>
</dbReference>
<feature type="domain" description="C2H2-type" evidence="13">
    <location>
        <begin position="294"/>
        <end position="321"/>
    </location>
</feature>
<comment type="caution">
    <text evidence="14">The sequence shown here is derived from an EMBL/GenBank/DDBJ whole genome shotgun (WGS) entry which is preliminary data.</text>
</comment>
<feature type="domain" description="C2H2-type" evidence="13">
    <location>
        <begin position="604"/>
        <end position="626"/>
    </location>
</feature>
<evidence type="ECO:0000313" key="15">
    <source>
        <dbReference type="Proteomes" id="UP000823561"/>
    </source>
</evidence>
<feature type="compositionally biased region" description="Polar residues" evidence="12">
    <location>
        <begin position="921"/>
        <end position="931"/>
    </location>
</feature>
<dbReference type="PROSITE" id="PS00028">
    <property type="entry name" value="ZINC_FINGER_C2H2_1"/>
    <property type="match status" value="17"/>
</dbReference>
<comment type="subcellular location">
    <subcellularLocation>
        <location evidence="1">Nucleus</location>
    </subcellularLocation>
</comment>
<dbReference type="Pfam" id="PF00096">
    <property type="entry name" value="zf-C2H2"/>
    <property type="match status" value="12"/>
</dbReference>
<dbReference type="Gene3D" id="3.30.160.60">
    <property type="entry name" value="Classic Zinc Finger"/>
    <property type="match status" value="14"/>
</dbReference>
<feature type="compositionally biased region" description="Polar residues" evidence="12">
    <location>
        <begin position="65"/>
        <end position="81"/>
    </location>
</feature>
<feature type="domain" description="C2H2-type" evidence="13">
    <location>
        <begin position="518"/>
        <end position="545"/>
    </location>
</feature>
<evidence type="ECO:0000256" key="11">
    <source>
        <dbReference type="PROSITE-ProRule" id="PRU00042"/>
    </source>
</evidence>
<feature type="domain" description="C2H2-type" evidence="13">
    <location>
        <begin position="774"/>
        <end position="801"/>
    </location>
</feature>
<dbReference type="SUPFAM" id="SSF57667">
    <property type="entry name" value="beta-beta-alpha zinc fingers"/>
    <property type="match status" value="9"/>
</dbReference>
<feature type="region of interest" description="Disordered" evidence="12">
    <location>
        <begin position="1"/>
        <end position="251"/>
    </location>
</feature>
<dbReference type="GO" id="GO:0003690">
    <property type="term" value="F:double-stranded DNA binding"/>
    <property type="evidence" value="ECO:0007669"/>
    <property type="project" value="UniProtKB-ARBA"/>
</dbReference>
<feature type="domain" description="C2H2-type" evidence="13">
    <location>
        <begin position="663"/>
        <end position="690"/>
    </location>
</feature>
<gene>
    <name evidence="14" type="ORF">AALO_G00175440</name>
</gene>
<evidence type="ECO:0000313" key="14">
    <source>
        <dbReference type="EMBL" id="KAG5271060.1"/>
    </source>
</evidence>
<keyword evidence="6" id="KW-0862">Zinc</keyword>
<dbReference type="GO" id="GO:0008270">
    <property type="term" value="F:zinc ion binding"/>
    <property type="evidence" value="ECO:0007669"/>
    <property type="project" value="UniProtKB-KW"/>
</dbReference>
<feature type="compositionally biased region" description="Basic and acidic residues" evidence="12">
    <location>
        <begin position="164"/>
        <end position="181"/>
    </location>
</feature>
<dbReference type="AlphaFoldDB" id="A0AAV6G877"/>
<dbReference type="FunFam" id="3.30.160.60:FF:000446">
    <property type="entry name" value="Zinc finger protein"/>
    <property type="match status" value="1"/>
</dbReference>
<dbReference type="FunFam" id="3.30.160.60:FF:000688">
    <property type="entry name" value="zinc finger protein 197 isoform X1"/>
    <property type="match status" value="1"/>
</dbReference>
<dbReference type="FunFam" id="3.30.160.60:FF:000690">
    <property type="entry name" value="Zinc finger protein 354C"/>
    <property type="match status" value="1"/>
</dbReference>
<feature type="domain" description="C2H2-type" evidence="13">
    <location>
        <begin position="746"/>
        <end position="773"/>
    </location>
</feature>
<proteinExistence type="inferred from homology"/>
<dbReference type="InterPro" id="IPR013087">
    <property type="entry name" value="Znf_C2H2_type"/>
</dbReference>
<dbReference type="Proteomes" id="UP000823561">
    <property type="component" value="Chromosome 13"/>
</dbReference>
<dbReference type="FunFam" id="3.30.160.60:FF:000100">
    <property type="entry name" value="Zinc finger 45-like"/>
    <property type="match status" value="1"/>
</dbReference>
<sequence>MAAEHTQNPDRVPNDPLINSRDVKNDAESGVSLREHDVSAKDFDNNAEAKENVQTDVDSGLVSHAESSTSLVDLESTVSTTETKKPSVVSSSLQLQMEWSDTEEDSGQPILNDCGGNALEADGADDVTPEPRKETVELSSGAETTLKRKVEPPQLQDDQAASEEVSKELHAEEPVALEKKGVGGGGGGEDEKRGGEDEKGGGEDEKGGGEDEKGGGEDEKGKTREEEKGGGEDEKKKEGEVEASEEGKVEEEVVVVKQRKSRLECRECGKCFTRRETYNLHRHFHMHQDEQASLTCKECGLTFQHRSSLIKHRNEHKEKEKAESVAPSVQASVSFSDRKALIKAKDTQNDPQCEYCGKTFDTLAKLRTHNCKLAPEKPYRCPLCRKEFQYRVSITAHMQTHSLESPFRCLECNKGFHSAMMLRIHQRSHAALKPFACPECGMVFRHRSVMEDHRRKHTDERPYHCNICGKFFKYASLLHQHQYLHTGKKPFRCRDCGKVFAFSQNLRAHLRQHQKHPHSCPHCLDTFSDEAKLQEHIATHELSHEASVVDKENANYAVEQPRLYNCPLCSQVYYRPADLRVHMLVHEAEYEGMSNGVKQSEPTYACAQCPLSFSDEASLQSHVITHEASFMRRDVRGGGLGMGRRESMPGSGIYGDQIDKKPLKCRDCGRGFRHRSVLELHMRIHSKDKPYRCNECGKSFRFGSYLQQHLIIHTGKKPYKCPDCGKDFAFLQNMRTHQRLHQQKPFRCTQCRKGYSDEDQLQRHMLSHTGDKPHKCHLCNKSFGLAYLLRDHMNTHTGERPHRCQECNKSFQWLSSLLVHQKIHTRKHQEGKRGRRGDSFRSDWQRWDRAPGTMMLTQPSTYAAPVSQGQDWQGRMPPPPQQSQSFARQSDPQELPMQQELWQPGIAVTQQSQKREPQRQPEPTVNTVHAPQQQQQHQQWQIERQTQPAQYGAPRFPHGDAPAVWGFQTAPGGSQTLLTGPIQQGTVRGQTQLPLMTGPQIIINQAPPFLSPALRPLPPLGLPAPHPLHSVAVNQISRPPPQNLFFNPQGIIGDRPPRPFAQIAPRTELPNLTGRLPFPTDRRQCVICGCAFAQELELQMHYMQHAKGEI</sequence>
<evidence type="ECO:0000256" key="9">
    <source>
        <dbReference type="ARBA" id="ARBA00023163"/>
    </source>
</evidence>
<dbReference type="FunFam" id="3.30.160.60:FF:001228">
    <property type="entry name" value="Zinc finger protein 236"/>
    <property type="match status" value="1"/>
</dbReference>
<organism evidence="14 15">
    <name type="scientific">Alosa alosa</name>
    <name type="common">allis shad</name>
    <dbReference type="NCBI Taxonomy" id="278164"/>
    <lineage>
        <taxon>Eukaryota</taxon>
        <taxon>Metazoa</taxon>
        <taxon>Chordata</taxon>
        <taxon>Craniata</taxon>
        <taxon>Vertebrata</taxon>
        <taxon>Euteleostomi</taxon>
        <taxon>Actinopterygii</taxon>
        <taxon>Neopterygii</taxon>
        <taxon>Teleostei</taxon>
        <taxon>Clupei</taxon>
        <taxon>Clupeiformes</taxon>
        <taxon>Clupeoidei</taxon>
        <taxon>Clupeidae</taxon>
        <taxon>Alosa</taxon>
    </lineage>
</organism>
<feature type="region of interest" description="Disordered" evidence="12">
    <location>
        <begin position="908"/>
        <end position="952"/>
    </location>
</feature>
<evidence type="ECO:0000256" key="8">
    <source>
        <dbReference type="ARBA" id="ARBA00023125"/>
    </source>
</evidence>
<keyword evidence="3" id="KW-0479">Metal-binding</keyword>
<feature type="domain" description="C2H2-type" evidence="13">
    <location>
        <begin position="691"/>
        <end position="718"/>
    </location>
</feature>
<evidence type="ECO:0000256" key="2">
    <source>
        <dbReference type="ARBA" id="ARBA00006991"/>
    </source>
</evidence>
<dbReference type="GO" id="GO:0043565">
    <property type="term" value="F:sequence-specific DNA binding"/>
    <property type="evidence" value="ECO:0007669"/>
    <property type="project" value="TreeGrafter"/>
</dbReference>
<dbReference type="SMART" id="SM00355">
    <property type="entry name" value="ZnF_C2H2"/>
    <property type="match status" value="18"/>
</dbReference>
<feature type="compositionally biased region" description="Basic and acidic residues" evidence="12">
    <location>
        <begin position="836"/>
        <end position="849"/>
    </location>
</feature>
<feature type="domain" description="C2H2-type" evidence="13">
    <location>
        <begin position="491"/>
        <end position="521"/>
    </location>
</feature>
<dbReference type="Pfam" id="PF13894">
    <property type="entry name" value="zf-C2H2_4"/>
    <property type="match status" value="1"/>
</dbReference>
<evidence type="ECO:0000256" key="12">
    <source>
        <dbReference type="SAM" id="MobiDB-lite"/>
    </source>
</evidence>
<feature type="domain" description="C2H2-type" evidence="13">
    <location>
        <begin position="263"/>
        <end position="292"/>
    </location>
</feature>
<evidence type="ECO:0000256" key="6">
    <source>
        <dbReference type="ARBA" id="ARBA00022833"/>
    </source>
</evidence>
<keyword evidence="4" id="KW-0677">Repeat</keyword>
<comment type="similarity">
    <text evidence="2">Belongs to the krueppel C2H2-type zinc-finger protein family.</text>
</comment>
<feature type="domain" description="C2H2-type" evidence="13">
    <location>
        <begin position="351"/>
        <end position="378"/>
    </location>
</feature>
<feature type="compositionally biased region" description="Low complexity" evidence="12">
    <location>
        <begin position="932"/>
        <end position="947"/>
    </location>
</feature>
<feature type="compositionally biased region" description="Basic and acidic residues" evidence="12">
    <location>
        <begin position="189"/>
        <end position="251"/>
    </location>
</feature>
<evidence type="ECO:0000256" key="7">
    <source>
        <dbReference type="ARBA" id="ARBA00023015"/>
    </source>
</evidence>
<evidence type="ECO:0000259" key="13">
    <source>
        <dbReference type="PROSITE" id="PS50157"/>
    </source>
</evidence>
<dbReference type="GO" id="GO:0000981">
    <property type="term" value="F:DNA-binding transcription factor activity, RNA polymerase II-specific"/>
    <property type="evidence" value="ECO:0007669"/>
    <property type="project" value="TreeGrafter"/>
</dbReference>
<protein>
    <recommendedName>
        <fullName evidence="13">C2H2-type domain-containing protein</fullName>
    </recommendedName>
</protein>
<dbReference type="FunFam" id="3.30.160.60:FF:000325">
    <property type="entry name" value="ZFP90 zinc finger protein"/>
    <property type="match status" value="1"/>
</dbReference>
<dbReference type="InterPro" id="IPR036236">
    <property type="entry name" value="Znf_C2H2_sf"/>
</dbReference>
<feature type="region of interest" description="Disordered" evidence="12">
    <location>
        <begin position="824"/>
        <end position="895"/>
    </location>
</feature>
<dbReference type="GO" id="GO:0005634">
    <property type="term" value="C:nucleus"/>
    <property type="evidence" value="ECO:0007669"/>
    <property type="project" value="UniProtKB-SubCell"/>
</dbReference>
<evidence type="ECO:0000256" key="1">
    <source>
        <dbReference type="ARBA" id="ARBA00004123"/>
    </source>
</evidence>
<feature type="domain" description="C2H2-type" evidence="13">
    <location>
        <begin position="379"/>
        <end position="406"/>
    </location>
</feature>
<reference evidence="14" key="1">
    <citation type="submission" date="2020-10" db="EMBL/GenBank/DDBJ databases">
        <title>Chromosome-scale genome assembly of the Allis shad, Alosa alosa.</title>
        <authorList>
            <person name="Margot Z."/>
            <person name="Christophe K."/>
            <person name="Cabau C."/>
            <person name="Louis A."/>
            <person name="Berthelot C."/>
            <person name="Parey E."/>
            <person name="Roest Crollius H."/>
            <person name="Montfort J."/>
            <person name="Robinson-Rechavi M."/>
            <person name="Bucao C."/>
            <person name="Bouchez O."/>
            <person name="Gislard M."/>
            <person name="Lluch J."/>
            <person name="Milhes M."/>
            <person name="Lampietro C."/>
            <person name="Lopez Roques C."/>
            <person name="Donnadieu C."/>
            <person name="Braasch I."/>
            <person name="Desvignes T."/>
            <person name="Postlethwait J."/>
            <person name="Bobe J."/>
            <person name="Guiguen Y."/>
        </authorList>
    </citation>
    <scope>NUCLEOTIDE SEQUENCE</scope>
    <source>
        <strain evidence="14">M-15738</strain>
        <tissue evidence="14">Blood</tissue>
    </source>
</reference>
<name>A0AAV6G877_9TELE</name>
<feature type="compositionally biased region" description="Polar residues" evidence="12">
    <location>
        <begin position="855"/>
        <end position="871"/>
    </location>
</feature>
<feature type="compositionally biased region" description="Polar residues" evidence="12">
    <location>
        <begin position="882"/>
        <end position="892"/>
    </location>
</feature>
<feature type="compositionally biased region" description="Basic and acidic residues" evidence="12">
    <location>
        <begin position="21"/>
        <end position="53"/>
    </location>
</feature>
<keyword evidence="15" id="KW-1185">Reference proteome</keyword>
<evidence type="ECO:0000256" key="4">
    <source>
        <dbReference type="ARBA" id="ARBA00022737"/>
    </source>
</evidence>